<feature type="transmembrane region" description="Helical" evidence="1">
    <location>
        <begin position="70"/>
        <end position="88"/>
    </location>
</feature>
<reference evidence="3 5" key="1">
    <citation type="journal article" date="2016" name="Plant Dis.">
        <title>Improved production of propionic acid using genome shuffling.</title>
        <authorList>
            <person name="Luna-Flores C.H."/>
            <person name="Palfreyman R.W."/>
            <person name="Kromer J.O."/>
            <person name="Nielsen L.K."/>
            <person name="Marcellin E."/>
        </authorList>
    </citation>
    <scope>NUCLEOTIDE SEQUENCE [LARGE SCALE GENOMIC DNA]</scope>
    <source>
        <strain evidence="3 5">F3E8</strain>
    </source>
</reference>
<keyword evidence="5" id="KW-1185">Reference proteome</keyword>
<proteinExistence type="predicted"/>
<evidence type="ECO:0000256" key="1">
    <source>
        <dbReference type="SAM" id="Phobius"/>
    </source>
</evidence>
<gene>
    <name evidence="3" type="ORF">A8L58_14665</name>
    <name evidence="2" type="ORF">AXH35_13215</name>
</gene>
<keyword evidence="1" id="KW-0812">Transmembrane</keyword>
<feature type="transmembrane region" description="Helical" evidence="1">
    <location>
        <begin position="127"/>
        <end position="150"/>
    </location>
</feature>
<evidence type="ECO:0000313" key="5">
    <source>
        <dbReference type="Proteomes" id="UP000178666"/>
    </source>
</evidence>
<dbReference type="EMBL" id="CP014352">
    <property type="protein sequence ID" value="AMS06257.1"/>
    <property type="molecule type" value="Genomic_DNA"/>
</dbReference>
<dbReference type="EMBL" id="CP015970">
    <property type="protein sequence ID" value="AOZ47712.1"/>
    <property type="molecule type" value="Genomic_DNA"/>
</dbReference>
<evidence type="ECO:0000313" key="3">
    <source>
        <dbReference type="EMBL" id="AOZ47712.1"/>
    </source>
</evidence>
<feature type="transmembrane region" description="Helical" evidence="1">
    <location>
        <begin position="100"/>
        <end position="121"/>
    </location>
</feature>
<evidence type="ECO:0000313" key="4">
    <source>
        <dbReference type="Proteomes" id="UP000075221"/>
    </source>
</evidence>
<sequence length="161" mass="17114">MDADSGDLTPARAAEQLSLLVADRQRLSARFRTPWPIRCALGIIMATWVAQLAKGEMQGVQSIDLARDRFGAFLPTMALILLVGFLGNRRIGVRSQRMTSGGTFAVVLFGVTFGLIVNASLDAVGDIHVGAAAGLCALAFLTTIALMIAVDRATARRISRA</sequence>
<accession>A0AAC8YHP1</accession>
<keyword evidence="1" id="KW-0472">Membrane</keyword>
<keyword evidence="1" id="KW-1133">Transmembrane helix</keyword>
<organism evidence="2 4">
    <name type="scientific">Acidipropionibacterium acidipropionici</name>
    <dbReference type="NCBI Taxonomy" id="1748"/>
    <lineage>
        <taxon>Bacteria</taxon>
        <taxon>Bacillati</taxon>
        <taxon>Actinomycetota</taxon>
        <taxon>Actinomycetes</taxon>
        <taxon>Propionibacteriales</taxon>
        <taxon>Propionibacteriaceae</taxon>
        <taxon>Acidipropionibacterium</taxon>
    </lineage>
</organism>
<dbReference type="Proteomes" id="UP000075221">
    <property type="component" value="Chromosome"/>
</dbReference>
<name>A0AAC8YHP1_9ACTN</name>
<reference evidence="2 4" key="2">
    <citation type="submission" date="2016-02" db="EMBL/GenBank/DDBJ databases">
        <title>Complete Genome Sequence of Propionibacterium acidipropionici ATCC 55737.</title>
        <authorList>
            <person name="Luna Flores C.H."/>
            <person name="Nielsen L.K."/>
            <person name="Marcellin E."/>
        </authorList>
    </citation>
    <scope>NUCLEOTIDE SEQUENCE [LARGE SCALE GENOMIC DNA]</scope>
    <source>
        <strain evidence="2 4">ATCC 55737</strain>
    </source>
</reference>
<evidence type="ECO:0000313" key="2">
    <source>
        <dbReference type="EMBL" id="AMS06257.1"/>
    </source>
</evidence>
<dbReference type="RefSeq" id="WP_062820144.1">
    <property type="nucleotide sequence ID" value="NZ_CP014352.1"/>
</dbReference>
<dbReference type="AlphaFoldDB" id="A0AAC8YHP1"/>
<dbReference type="Proteomes" id="UP000178666">
    <property type="component" value="Chromosome"/>
</dbReference>
<protein>
    <submittedName>
        <fullName evidence="2">Uncharacterized protein</fullName>
    </submittedName>
</protein>